<sequence>MGHPSSIRIILLLLLLVFPLGLIRGCFLHQRYQVQIIDDLPSDSPQLKLHCASEDDDFGIKFLSSTQNFTWSFCENFWGTTLYHCHFWWNSKDREFDAFNEPWYCIHKGVVNDDYILTCAWVVRPEGFYLGTEYDKNGTLKKHMVYEW</sequence>
<keyword evidence="5 6" id="KW-0732">Signal</keyword>
<reference evidence="7" key="1">
    <citation type="submission" date="2019-05" db="EMBL/GenBank/DDBJ databases">
        <title>The de novo reference genome and transcriptome assemblies of the wild tomato species Solanum chilense.</title>
        <authorList>
            <person name="Stam R."/>
            <person name="Nosenko T."/>
            <person name="Hoerger A.C."/>
            <person name="Stephan W."/>
            <person name="Seidel M.A."/>
            <person name="Kuhn J.M.M."/>
            <person name="Haberer G."/>
            <person name="Tellier A."/>
        </authorList>
    </citation>
    <scope>NUCLEOTIDE SEQUENCE</scope>
    <source>
        <tissue evidence="7">Mature leaves</tissue>
    </source>
</reference>
<dbReference type="PANTHER" id="PTHR31232:SF170">
    <property type="entry name" value="S-PROTEIN HOMOLOG"/>
    <property type="match status" value="1"/>
</dbReference>
<evidence type="ECO:0000256" key="6">
    <source>
        <dbReference type="RuleBase" id="RU367044"/>
    </source>
</evidence>
<gene>
    <name evidence="7" type="ORF">EJD97_018641</name>
</gene>
<dbReference type="InterPro" id="IPR010264">
    <property type="entry name" value="Self-incomp_S1"/>
</dbReference>
<evidence type="ECO:0000256" key="3">
    <source>
        <dbReference type="ARBA" id="ARBA00022471"/>
    </source>
</evidence>
<keyword evidence="3 6" id="KW-0713">Self-incompatibility</keyword>
<feature type="signal peptide" evidence="6">
    <location>
        <begin position="1"/>
        <end position="25"/>
    </location>
</feature>
<feature type="chain" id="PRO_5027164586" description="S-protein homolog" evidence="6">
    <location>
        <begin position="26"/>
        <end position="148"/>
    </location>
</feature>
<accession>A0A6N2AFX4</accession>
<name>A0A6N2AFX4_SOLCI</name>
<evidence type="ECO:0000313" key="7">
    <source>
        <dbReference type="EMBL" id="TMW80538.1"/>
    </source>
</evidence>
<comment type="similarity">
    <text evidence="2 6">Belongs to the plant self-incompatibility (S1) protein family.</text>
</comment>
<comment type="caution">
    <text evidence="7">The sequence shown here is derived from an EMBL/GenBank/DDBJ whole genome shotgun (WGS) entry which is preliminary data.</text>
</comment>
<comment type="subcellular location">
    <subcellularLocation>
        <location evidence="1 6">Secreted</location>
    </subcellularLocation>
</comment>
<proteinExistence type="inferred from homology"/>
<evidence type="ECO:0000256" key="2">
    <source>
        <dbReference type="ARBA" id="ARBA00005581"/>
    </source>
</evidence>
<dbReference type="GO" id="GO:0060320">
    <property type="term" value="P:rejection of self pollen"/>
    <property type="evidence" value="ECO:0007669"/>
    <property type="project" value="UniProtKB-KW"/>
</dbReference>
<dbReference type="AlphaFoldDB" id="A0A6N2AFX4"/>
<dbReference type="GO" id="GO:0005576">
    <property type="term" value="C:extracellular region"/>
    <property type="evidence" value="ECO:0007669"/>
    <property type="project" value="UniProtKB-SubCell"/>
</dbReference>
<dbReference type="PANTHER" id="PTHR31232">
    <property type="match status" value="1"/>
</dbReference>
<dbReference type="EMBL" id="RXGB01051368">
    <property type="protein sequence ID" value="TMW80538.1"/>
    <property type="molecule type" value="Genomic_DNA"/>
</dbReference>
<evidence type="ECO:0000256" key="1">
    <source>
        <dbReference type="ARBA" id="ARBA00004613"/>
    </source>
</evidence>
<dbReference type="Pfam" id="PF05938">
    <property type="entry name" value="Self-incomp_S1"/>
    <property type="match status" value="1"/>
</dbReference>
<protein>
    <recommendedName>
        <fullName evidence="6">S-protein homolog</fullName>
    </recommendedName>
</protein>
<evidence type="ECO:0000256" key="5">
    <source>
        <dbReference type="ARBA" id="ARBA00022729"/>
    </source>
</evidence>
<keyword evidence="4 6" id="KW-0964">Secreted</keyword>
<organism evidence="7">
    <name type="scientific">Solanum chilense</name>
    <name type="common">Tomato</name>
    <name type="synonym">Lycopersicon chilense</name>
    <dbReference type="NCBI Taxonomy" id="4083"/>
    <lineage>
        <taxon>Eukaryota</taxon>
        <taxon>Viridiplantae</taxon>
        <taxon>Streptophyta</taxon>
        <taxon>Embryophyta</taxon>
        <taxon>Tracheophyta</taxon>
        <taxon>Spermatophyta</taxon>
        <taxon>Magnoliopsida</taxon>
        <taxon>eudicotyledons</taxon>
        <taxon>Gunneridae</taxon>
        <taxon>Pentapetalae</taxon>
        <taxon>asterids</taxon>
        <taxon>lamiids</taxon>
        <taxon>Solanales</taxon>
        <taxon>Solanaceae</taxon>
        <taxon>Solanoideae</taxon>
        <taxon>Solaneae</taxon>
        <taxon>Solanum</taxon>
        <taxon>Solanum subgen. Lycopersicon</taxon>
    </lineage>
</organism>
<evidence type="ECO:0000256" key="4">
    <source>
        <dbReference type="ARBA" id="ARBA00022525"/>
    </source>
</evidence>